<name>A0A0A9BIV0_ARUDO</name>
<reference evidence="2" key="2">
    <citation type="journal article" date="2015" name="Data Brief">
        <title>Shoot transcriptome of the giant reed, Arundo donax.</title>
        <authorList>
            <person name="Barrero R.A."/>
            <person name="Guerrero F.D."/>
            <person name="Moolhuijzen P."/>
            <person name="Goolsby J.A."/>
            <person name="Tidwell J."/>
            <person name="Bellgard S.E."/>
            <person name="Bellgard M.I."/>
        </authorList>
    </citation>
    <scope>NUCLEOTIDE SEQUENCE</scope>
    <source>
        <tissue evidence="2">Shoot tissue taken approximately 20 cm above the soil surface</tissue>
    </source>
</reference>
<reference evidence="2" key="1">
    <citation type="submission" date="2014-09" db="EMBL/GenBank/DDBJ databases">
        <authorList>
            <person name="Magalhaes I.L.F."/>
            <person name="Oliveira U."/>
            <person name="Santos F.R."/>
            <person name="Vidigal T.H.D.A."/>
            <person name="Brescovit A.D."/>
            <person name="Santos A.J."/>
        </authorList>
    </citation>
    <scope>NUCLEOTIDE SEQUENCE</scope>
    <source>
        <tissue evidence="2">Shoot tissue taken approximately 20 cm above the soil surface</tissue>
    </source>
</reference>
<evidence type="ECO:0000256" key="1">
    <source>
        <dbReference type="SAM" id="MobiDB-lite"/>
    </source>
</evidence>
<accession>A0A0A9BIV0</accession>
<feature type="compositionally biased region" description="Low complexity" evidence="1">
    <location>
        <begin position="1"/>
        <end position="26"/>
    </location>
</feature>
<evidence type="ECO:0000313" key="2">
    <source>
        <dbReference type="EMBL" id="JAD63316.1"/>
    </source>
</evidence>
<dbReference type="EMBL" id="GBRH01234579">
    <property type="protein sequence ID" value="JAD63316.1"/>
    <property type="molecule type" value="Transcribed_RNA"/>
</dbReference>
<protein>
    <submittedName>
        <fullName evidence="2">Uncharacterized protein</fullName>
    </submittedName>
</protein>
<dbReference type="AlphaFoldDB" id="A0A0A9BIV0"/>
<organism evidence="2">
    <name type="scientific">Arundo donax</name>
    <name type="common">Giant reed</name>
    <name type="synonym">Donax arundinaceus</name>
    <dbReference type="NCBI Taxonomy" id="35708"/>
    <lineage>
        <taxon>Eukaryota</taxon>
        <taxon>Viridiplantae</taxon>
        <taxon>Streptophyta</taxon>
        <taxon>Embryophyta</taxon>
        <taxon>Tracheophyta</taxon>
        <taxon>Spermatophyta</taxon>
        <taxon>Magnoliopsida</taxon>
        <taxon>Liliopsida</taxon>
        <taxon>Poales</taxon>
        <taxon>Poaceae</taxon>
        <taxon>PACMAD clade</taxon>
        <taxon>Arundinoideae</taxon>
        <taxon>Arundineae</taxon>
        <taxon>Arundo</taxon>
    </lineage>
</organism>
<proteinExistence type="predicted"/>
<feature type="region of interest" description="Disordered" evidence="1">
    <location>
        <begin position="1"/>
        <end position="43"/>
    </location>
</feature>
<sequence>MSLQACSPSACSPSPSGASSHSIPNSGAVGYLADIDGDLDSGG</sequence>